<proteinExistence type="predicted"/>
<evidence type="ECO:0000313" key="2">
    <source>
        <dbReference type="EMBL" id="CAG2243570.1"/>
    </source>
</evidence>
<feature type="compositionally biased region" description="Polar residues" evidence="1">
    <location>
        <begin position="98"/>
        <end position="133"/>
    </location>
</feature>
<name>A0A8S3ULK7_MYTED</name>
<gene>
    <name evidence="2" type="ORF">MEDL_55684</name>
</gene>
<accession>A0A8S3ULK7</accession>
<evidence type="ECO:0000313" key="3">
    <source>
        <dbReference type="Proteomes" id="UP000683360"/>
    </source>
</evidence>
<dbReference type="Proteomes" id="UP000683360">
    <property type="component" value="Unassembled WGS sequence"/>
</dbReference>
<reference evidence="2" key="1">
    <citation type="submission" date="2021-03" db="EMBL/GenBank/DDBJ databases">
        <authorList>
            <person name="Bekaert M."/>
        </authorList>
    </citation>
    <scope>NUCLEOTIDE SEQUENCE</scope>
</reference>
<evidence type="ECO:0000256" key="1">
    <source>
        <dbReference type="SAM" id="MobiDB-lite"/>
    </source>
</evidence>
<dbReference type="EMBL" id="CAJPWZ010002705">
    <property type="protein sequence ID" value="CAG2243570.1"/>
    <property type="molecule type" value="Genomic_DNA"/>
</dbReference>
<dbReference type="AlphaFoldDB" id="A0A8S3ULK7"/>
<keyword evidence="3" id="KW-1185">Reference proteome</keyword>
<feature type="compositionally biased region" description="Low complexity" evidence="1">
    <location>
        <begin position="7"/>
        <end position="21"/>
    </location>
</feature>
<organism evidence="2 3">
    <name type="scientific">Mytilus edulis</name>
    <name type="common">Blue mussel</name>
    <dbReference type="NCBI Taxonomy" id="6550"/>
    <lineage>
        <taxon>Eukaryota</taxon>
        <taxon>Metazoa</taxon>
        <taxon>Spiralia</taxon>
        <taxon>Lophotrochozoa</taxon>
        <taxon>Mollusca</taxon>
        <taxon>Bivalvia</taxon>
        <taxon>Autobranchia</taxon>
        <taxon>Pteriomorphia</taxon>
        <taxon>Mytilida</taxon>
        <taxon>Mytiloidea</taxon>
        <taxon>Mytilidae</taxon>
        <taxon>Mytilinae</taxon>
        <taxon>Mytilus</taxon>
    </lineage>
</organism>
<comment type="caution">
    <text evidence="2">The sequence shown here is derived from an EMBL/GenBank/DDBJ whole genome shotgun (WGS) entry which is preliminary data.</text>
</comment>
<feature type="region of interest" description="Disordered" evidence="1">
    <location>
        <begin position="1"/>
        <end position="39"/>
    </location>
</feature>
<feature type="compositionally biased region" description="Polar residues" evidence="1">
    <location>
        <begin position="22"/>
        <end position="39"/>
    </location>
</feature>
<feature type="region of interest" description="Disordered" evidence="1">
    <location>
        <begin position="87"/>
        <end position="133"/>
    </location>
</feature>
<protein>
    <submittedName>
        <fullName evidence="2">Uncharacterized protein</fullName>
    </submittedName>
</protein>
<sequence length="311" mass="34275">MQFRFGSDNPVPSSSNPNNNSGQLSADNPHVQSNPIDPNTYNDDQILRILTVATPIITQTVVTILKSTGVIQGRDVISPDPTLIPTHQGVNSICPPRQDTSTCNTTEMTTPSQSHSTNIIDNQSSESSHPSCSNVISRSGQQCFMPTEGSPSQQVVNHLLQGTPNTGTFSNELGGLGLSRPLALGVNPKLKADIWSNKYTNLEDLLKSKSRVVKYVPVEKDDCLTFVKNSSSMTKIESMAQRHEAFSYDQAYRQWREVEPLHLPWDGANWELFNETLAMGLIGKTNAMKQPFLTQSLTALTEKKFVVKMLI</sequence>